<keyword evidence="1" id="KW-0614">Plasmid</keyword>
<dbReference type="AlphaFoldDB" id="E6UJK5"/>
<dbReference type="KEGG" id="ral:Rumal_3393"/>
<dbReference type="EMBL" id="CP002404">
    <property type="protein sequence ID" value="ADU23851.1"/>
    <property type="molecule type" value="Genomic_DNA"/>
</dbReference>
<dbReference type="HOGENOM" id="CLU_2702549_0_0_9"/>
<proteinExistence type="predicted"/>
<accession>E6UJK5</accession>
<reference evidence="2" key="1">
    <citation type="journal article" date="2011" name="J. Bacteriol.">
        <title>Complete genome of the cellulolytic ruminal bacterium Ruminococcus albus 7.</title>
        <authorList>
            <person name="Suen G."/>
            <person name="Stevenson D.M."/>
            <person name="Bruce D.C."/>
            <person name="Chertkov O."/>
            <person name="Copeland A."/>
            <person name="Cheng J.F."/>
            <person name="Detter C."/>
            <person name="Detter J.C."/>
            <person name="Goodwin L.A."/>
            <person name="Han C.S."/>
            <person name="Hauser L.J."/>
            <person name="Ivanova N.N."/>
            <person name="Kyrpides N.C."/>
            <person name="Land M.L."/>
            <person name="Lapidus A."/>
            <person name="Lucas S."/>
            <person name="Ovchinnikova G."/>
            <person name="Pitluck S."/>
            <person name="Tapia R."/>
            <person name="Woyke T."/>
            <person name="Boyum J."/>
            <person name="Mead D."/>
            <person name="Weimer P.J."/>
        </authorList>
    </citation>
    <scope>NUCLEOTIDE SEQUENCE [LARGE SCALE GENOMIC DNA]</scope>
    <source>
        <strain evidence="2">ATCC 27210 / DSM 20455 / JCM 14654 / NCDO 2250 / 7</strain>
        <plasmid evidence="2">pRUMAL01</plasmid>
    </source>
</reference>
<gene>
    <name evidence="1" type="ordered locus">Rumal_3393</name>
</gene>
<name>E6UJK5_RUMA7</name>
<protein>
    <submittedName>
        <fullName evidence="1">Uncharacterized protein</fullName>
    </submittedName>
</protein>
<geneLocation type="plasmid" evidence="1 2">
    <name>pRUMAL01</name>
</geneLocation>
<evidence type="ECO:0000313" key="2">
    <source>
        <dbReference type="Proteomes" id="UP000006919"/>
    </source>
</evidence>
<dbReference type="Proteomes" id="UP000006919">
    <property type="component" value="Plasmid pRUMAL01"/>
</dbReference>
<organism evidence="1 2">
    <name type="scientific">Ruminococcus albus (strain ATCC 27210 / DSM 20455 / JCM 14654 / NCDO 2250 / 7)</name>
    <dbReference type="NCBI Taxonomy" id="697329"/>
    <lineage>
        <taxon>Bacteria</taxon>
        <taxon>Bacillati</taxon>
        <taxon>Bacillota</taxon>
        <taxon>Clostridia</taxon>
        <taxon>Eubacteriales</taxon>
        <taxon>Oscillospiraceae</taxon>
        <taxon>Ruminococcus</taxon>
    </lineage>
</organism>
<sequence length="73" mass="8253">MAKISDFVKENEPDTIVKIEGRNPDDDCDCLVEEYYHGRLDGVPADLLEYEVLSTGWLVGAQCFGIDIAYIRK</sequence>
<evidence type="ECO:0000313" key="1">
    <source>
        <dbReference type="EMBL" id="ADU23851.1"/>
    </source>
</evidence>
<dbReference type="RefSeq" id="WP_013483401.1">
    <property type="nucleotide sequence ID" value="NC_014824.1"/>
</dbReference>